<keyword evidence="1" id="KW-0812">Transmembrane</keyword>
<sequence>MKFKKFIDECRSKGVLRYLSVYIVSSWVLLQVVALIAEPLGFSQSVVAYILLVLLVGFPLYIYSVWKYQLVDTVEKKPLLDQTGTPVPGKFTKSPFQKAYFTFLSIITVIALGVILFIVRRNFPEKSAVLAVETGVTPTKTSGDKIAVLEFDNNTGNAEYDIAGKMAVDWIIHGITQNKFGQVISPEIIADYSKILKSSVVSTGGNTLVTDYLKPAKIIDGEFFLNKNRLLFQCSIRDEVMDKTLISFKPVDCDPNSPLECIEALRERILGYLATEGNGKISLQGTPPSFEAYRYLENAKHQANNKNYKEYLKLLDRAIVADSTFFEPRLYKFMYYYNSQQYEMADSLLNRLNVKADLDERQQNILNLYAALLEADYKMAYEYQQKEYNITPFHLETNSSMMTLSLQLVNKPEAVDSIYREIDMQEGMLQRCAICPERLKIMALADIELQEYDQAINLLKEFSNLKGYAMLKKVILRAYIKSDNLEAAKKILSDITLTNPQEWMDIYLFASKEFLIRDNKELANPYLDKIIDAIVSTGNTDTKEKQIVLAEVLFLKENYPEAEAVLNELLELDPSLIPQNALLGVVYQRNGKPAEAENQIKHLQGLKSKYQYGSVPYALAQYYAAIGKDADAMDYLAMAVAEGHWYETSSFQNDPFFKAYLKTDGFQRVLKFWH</sequence>
<dbReference type="Gene3D" id="1.25.40.10">
    <property type="entry name" value="Tetratricopeptide repeat domain"/>
    <property type="match status" value="1"/>
</dbReference>
<dbReference type="AlphaFoldDB" id="A0A1G7E7P7"/>
<feature type="transmembrane region" description="Helical" evidence="1">
    <location>
        <begin position="21"/>
        <end position="40"/>
    </location>
</feature>
<reference evidence="2 3" key="1">
    <citation type="submission" date="2016-10" db="EMBL/GenBank/DDBJ databases">
        <authorList>
            <person name="de Groot N.N."/>
        </authorList>
    </citation>
    <scope>NUCLEOTIDE SEQUENCE [LARGE SCALE GENOMIC DNA]</scope>
    <source>
        <strain evidence="2 3">DSM 23421</strain>
    </source>
</reference>
<accession>A0A1G7E7P7</accession>
<evidence type="ECO:0000313" key="3">
    <source>
        <dbReference type="Proteomes" id="UP000199109"/>
    </source>
</evidence>
<gene>
    <name evidence="2" type="ORF">SAMN05421636_10657</name>
</gene>
<dbReference type="OrthoDB" id="1404833at2"/>
<dbReference type="RefSeq" id="WP_091869121.1">
    <property type="nucleotide sequence ID" value="NZ_FNAO01000006.1"/>
</dbReference>
<organism evidence="2 3">
    <name type="scientific">Pricia antarctica</name>
    <dbReference type="NCBI Taxonomy" id="641691"/>
    <lineage>
        <taxon>Bacteria</taxon>
        <taxon>Pseudomonadati</taxon>
        <taxon>Bacteroidota</taxon>
        <taxon>Flavobacteriia</taxon>
        <taxon>Flavobacteriales</taxon>
        <taxon>Flavobacteriaceae</taxon>
        <taxon>Pricia</taxon>
    </lineage>
</organism>
<dbReference type="SUPFAM" id="SSF48452">
    <property type="entry name" value="TPR-like"/>
    <property type="match status" value="1"/>
</dbReference>
<dbReference type="Proteomes" id="UP000199109">
    <property type="component" value="Unassembled WGS sequence"/>
</dbReference>
<dbReference type="InterPro" id="IPR011990">
    <property type="entry name" value="TPR-like_helical_dom_sf"/>
</dbReference>
<dbReference type="EMBL" id="FNAO01000006">
    <property type="protein sequence ID" value="SDE59496.1"/>
    <property type="molecule type" value="Genomic_DNA"/>
</dbReference>
<proteinExistence type="predicted"/>
<evidence type="ECO:0000313" key="2">
    <source>
        <dbReference type="EMBL" id="SDE59496.1"/>
    </source>
</evidence>
<name>A0A1G7E7P7_9FLAO</name>
<feature type="transmembrane region" description="Helical" evidence="1">
    <location>
        <begin position="99"/>
        <end position="119"/>
    </location>
</feature>
<keyword evidence="3" id="KW-1185">Reference proteome</keyword>
<feature type="transmembrane region" description="Helical" evidence="1">
    <location>
        <begin position="46"/>
        <end position="66"/>
    </location>
</feature>
<protein>
    <submittedName>
        <fullName evidence="2">Uncharacterized protein</fullName>
    </submittedName>
</protein>
<dbReference type="STRING" id="641691.SAMN05421636_10657"/>
<keyword evidence="1" id="KW-0472">Membrane</keyword>
<keyword evidence="1" id="KW-1133">Transmembrane helix</keyword>
<evidence type="ECO:0000256" key="1">
    <source>
        <dbReference type="SAM" id="Phobius"/>
    </source>
</evidence>